<dbReference type="InterPro" id="IPR011009">
    <property type="entry name" value="Kinase-like_dom_sf"/>
</dbReference>
<feature type="region of interest" description="Disordered" evidence="5">
    <location>
        <begin position="389"/>
        <end position="463"/>
    </location>
</feature>
<evidence type="ECO:0000259" key="7">
    <source>
        <dbReference type="PROSITE" id="PS50011"/>
    </source>
</evidence>
<comment type="caution">
    <text evidence="8">The sequence shown here is derived from an EMBL/GenBank/DDBJ whole genome shotgun (WGS) entry which is preliminary data.</text>
</comment>
<evidence type="ECO:0000256" key="5">
    <source>
        <dbReference type="SAM" id="MobiDB-lite"/>
    </source>
</evidence>
<dbReference type="Gene3D" id="1.10.510.10">
    <property type="entry name" value="Transferase(Phosphotransferase) domain 1"/>
    <property type="match status" value="1"/>
</dbReference>
<keyword evidence="6" id="KW-0472">Membrane</keyword>
<evidence type="ECO:0000256" key="3">
    <source>
        <dbReference type="ARBA" id="ARBA00022777"/>
    </source>
</evidence>
<organism evidence="8 9">
    <name type="scientific">Streptomonospora arabica</name>
    <dbReference type="NCBI Taxonomy" id="412417"/>
    <lineage>
        <taxon>Bacteria</taxon>
        <taxon>Bacillati</taxon>
        <taxon>Actinomycetota</taxon>
        <taxon>Actinomycetes</taxon>
        <taxon>Streptosporangiales</taxon>
        <taxon>Nocardiopsidaceae</taxon>
        <taxon>Streptomonospora</taxon>
    </lineage>
</organism>
<dbReference type="Proteomes" id="UP001595858">
    <property type="component" value="Unassembled WGS sequence"/>
</dbReference>
<dbReference type="EMBL" id="JBHSIY010000029">
    <property type="protein sequence ID" value="MFC4869553.1"/>
    <property type="molecule type" value="Genomic_DNA"/>
</dbReference>
<dbReference type="InterPro" id="IPR008271">
    <property type="entry name" value="Ser/Thr_kinase_AS"/>
</dbReference>
<feature type="compositionally biased region" description="Low complexity" evidence="5">
    <location>
        <begin position="402"/>
        <end position="423"/>
    </location>
</feature>
<dbReference type="GO" id="GO:0016301">
    <property type="term" value="F:kinase activity"/>
    <property type="evidence" value="ECO:0007669"/>
    <property type="project" value="UniProtKB-KW"/>
</dbReference>
<feature type="compositionally biased region" description="Low complexity" evidence="5">
    <location>
        <begin position="450"/>
        <end position="463"/>
    </location>
</feature>
<evidence type="ECO:0000256" key="1">
    <source>
        <dbReference type="ARBA" id="ARBA00022679"/>
    </source>
</evidence>
<dbReference type="RefSeq" id="WP_344141120.1">
    <property type="nucleotide sequence ID" value="NZ_BAAAQI010000002.1"/>
</dbReference>
<evidence type="ECO:0000256" key="2">
    <source>
        <dbReference type="ARBA" id="ARBA00022741"/>
    </source>
</evidence>
<reference evidence="9" key="1">
    <citation type="journal article" date="2019" name="Int. J. Syst. Evol. Microbiol.">
        <title>The Global Catalogue of Microorganisms (GCM) 10K type strain sequencing project: providing services to taxonomists for standard genome sequencing and annotation.</title>
        <authorList>
            <consortium name="The Broad Institute Genomics Platform"/>
            <consortium name="The Broad Institute Genome Sequencing Center for Infectious Disease"/>
            <person name="Wu L."/>
            <person name="Ma J."/>
        </authorList>
    </citation>
    <scope>NUCLEOTIDE SEQUENCE [LARGE SCALE GENOMIC DNA]</scope>
    <source>
        <strain evidence="9">CGMCC 4.7304</strain>
    </source>
</reference>
<evidence type="ECO:0000256" key="6">
    <source>
        <dbReference type="SAM" id="Phobius"/>
    </source>
</evidence>
<sequence length="582" mass="59749">MDPLESTHMPSPLSLKDDDPTEIGGLRLIGRLGAGGQGTVYLAEQAQGGSLVAIKCLSAAGLEDPRIRQRFVREAEAARQVASFCTATVLAADFEAESPYIVSEYVEGRSLSQRIRQDGPMSGGDLGRLAVATGTALVAIHEAGIVHRDFKPGNVLFGDGGARVIDFGIAQNTEASATLTNSPIGTPAFMAPEQIASGQATAASDVFAWGGVLVFAATGASPFNADTVANVLHNVLHVEPDLSAVPDEVRPLVRRALSKDPEARPSAVDVLMTLLGRQGTPANPDSLSQAMRDAQTAVSGTGAPAGVTATTAMSPNTGMHPHTTMSPPTDMPPNTWDTPYGQPPARKPGSRLKPWLIGIGALLVAGALMVAAVMGALLDNILVPLEGGGGTSEGGSDPQADSGAASGAESESAGESTASENAGDAASEGGEGNPKSETVEPPVEPEAGEPDGTTVATAPPGVATDIDNIQVGDCYNDPSEESTAVVFIVDCAEPHDAEVFGFLEVDGNRAWPGAETLGAEAQAGCKDDMFSSYVGVGYDSSMYYLMWYTPSESSWDAGDYVLTCSVHNPDGKITGSVAGVAR</sequence>
<keyword evidence="3 8" id="KW-0418">Kinase</keyword>
<keyword evidence="9" id="KW-1185">Reference proteome</keyword>
<dbReference type="SUPFAM" id="SSF56112">
    <property type="entry name" value="Protein kinase-like (PK-like)"/>
    <property type="match status" value="1"/>
</dbReference>
<evidence type="ECO:0000313" key="9">
    <source>
        <dbReference type="Proteomes" id="UP001595858"/>
    </source>
</evidence>
<dbReference type="PANTHER" id="PTHR43289:SF34">
    <property type="entry name" value="SERINE_THREONINE-PROTEIN KINASE YBDM-RELATED"/>
    <property type="match status" value="1"/>
</dbReference>
<feature type="region of interest" description="Disordered" evidence="5">
    <location>
        <begin position="1"/>
        <end position="20"/>
    </location>
</feature>
<dbReference type="PANTHER" id="PTHR43289">
    <property type="entry name" value="MITOGEN-ACTIVATED PROTEIN KINASE KINASE KINASE 20-RELATED"/>
    <property type="match status" value="1"/>
</dbReference>
<dbReference type="Pfam" id="PF00069">
    <property type="entry name" value="Pkinase"/>
    <property type="match status" value="1"/>
</dbReference>
<keyword evidence="2" id="KW-0547">Nucleotide-binding</keyword>
<gene>
    <name evidence="8" type="ORF">ACFPCZ_23205</name>
</gene>
<proteinExistence type="predicted"/>
<feature type="region of interest" description="Disordered" evidence="5">
    <location>
        <begin position="312"/>
        <end position="349"/>
    </location>
</feature>
<dbReference type="PROSITE" id="PS00108">
    <property type="entry name" value="PROTEIN_KINASE_ST"/>
    <property type="match status" value="1"/>
</dbReference>
<dbReference type="InterPro" id="IPR026004">
    <property type="entry name" value="Septum_form"/>
</dbReference>
<keyword evidence="1" id="KW-0808">Transferase</keyword>
<dbReference type="PROSITE" id="PS50011">
    <property type="entry name" value="PROTEIN_KINASE_DOM"/>
    <property type="match status" value="1"/>
</dbReference>
<protein>
    <submittedName>
        <fullName evidence="8">Protein kinase</fullName>
    </submittedName>
</protein>
<dbReference type="Gene3D" id="3.30.200.20">
    <property type="entry name" value="Phosphorylase Kinase, domain 1"/>
    <property type="match status" value="1"/>
</dbReference>
<dbReference type="InterPro" id="IPR000719">
    <property type="entry name" value="Prot_kinase_dom"/>
</dbReference>
<evidence type="ECO:0000256" key="4">
    <source>
        <dbReference type="ARBA" id="ARBA00022840"/>
    </source>
</evidence>
<keyword evidence="6" id="KW-1133">Transmembrane helix</keyword>
<accession>A0ABV9STD1</accession>
<dbReference type="Pfam" id="PF13845">
    <property type="entry name" value="Septum_form"/>
    <property type="match status" value="1"/>
</dbReference>
<feature type="transmembrane region" description="Helical" evidence="6">
    <location>
        <begin position="355"/>
        <end position="378"/>
    </location>
</feature>
<keyword evidence="6" id="KW-0812">Transmembrane</keyword>
<keyword evidence="4" id="KW-0067">ATP-binding</keyword>
<feature type="domain" description="Protein kinase" evidence="7">
    <location>
        <begin position="26"/>
        <end position="275"/>
    </location>
</feature>
<evidence type="ECO:0000313" key="8">
    <source>
        <dbReference type="EMBL" id="MFC4869553.1"/>
    </source>
</evidence>
<feature type="compositionally biased region" description="Polar residues" evidence="5">
    <location>
        <begin position="313"/>
        <end position="327"/>
    </location>
</feature>
<dbReference type="CDD" id="cd14014">
    <property type="entry name" value="STKc_PknB_like"/>
    <property type="match status" value="1"/>
</dbReference>
<name>A0ABV9STD1_9ACTN</name>